<evidence type="ECO:0000313" key="2">
    <source>
        <dbReference type="Proteomes" id="UP001203512"/>
    </source>
</evidence>
<keyword evidence="2" id="KW-1185">Reference proteome</keyword>
<comment type="caution">
    <text evidence="1">The sequence shown here is derived from an EMBL/GenBank/DDBJ whole genome shotgun (WGS) entry which is preliminary data.</text>
</comment>
<proteinExistence type="predicted"/>
<dbReference type="RefSeq" id="WP_247234544.1">
    <property type="nucleotide sequence ID" value="NZ_JALKHS010000021.1"/>
</dbReference>
<sequence>MSALHWLRSRLQERSTFVGIGTAIGAASVLPAPWSWLSLAVGTLAALIPDKNYGGE</sequence>
<dbReference type="EMBL" id="JALKHS010000021">
    <property type="protein sequence ID" value="MCK0533392.1"/>
    <property type="molecule type" value="Genomic_DNA"/>
</dbReference>
<accession>A0ABT0E1Z2</accession>
<protein>
    <submittedName>
        <fullName evidence="1">Uncharacterized protein</fullName>
    </submittedName>
</protein>
<name>A0ABT0E1Z2_9SPHN</name>
<evidence type="ECO:0000313" key="1">
    <source>
        <dbReference type="EMBL" id="MCK0533392.1"/>
    </source>
</evidence>
<organism evidence="1 2">
    <name type="scientific">Sphingobium agri</name>
    <dbReference type="NCBI Taxonomy" id="2933566"/>
    <lineage>
        <taxon>Bacteria</taxon>
        <taxon>Pseudomonadati</taxon>
        <taxon>Pseudomonadota</taxon>
        <taxon>Alphaproteobacteria</taxon>
        <taxon>Sphingomonadales</taxon>
        <taxon>Sphingomonadaceae</taxon>
        <taxon>Sphingobium</taxon>
    </lineage>
</organism>
<reference evidence="1 2" key="1">
    <citation type="submission" date="2022-04" db="EMBL/GenBank/DDBJ databases">
        <authorList>
            <person name="Huq M.A."/>
        </authorList>
    </citation>
    <scope>NUCLEOTIDE SEQUENCE [LARGE SCALE GENOMIC DNA]</scope>
    <source>
        <strain evidence="1 2">MAH-33</strain>
    </source>
</reference>
<gene>
    <name evidence="1" type="ORF">MU848_17520</name>
</gene>
<dbReference type="Proteomes" id="UP001203512">
    <property type="component" value="Unassembled WGS sequence"/>
</dbReference>